<evidence type="ECO:0000256" key="6">
    <source>
        <dbReference type="ARBA" id="ARBA00023136"/>
    </source>
</evidence>
<evidence type="ECO:0000256" key="3">
    <source>
        <dbReference type="ARBA" id="ARBA00022475"/>
    </source>
</evidence>
<dbReference type="NCBIfam" id="TIGR00711">
    <property type="entry name" value="efflux_EmrB"/>
    <property type="match status" value="1"/>
</dbReference>
<comment type="subcellular location">
    <subcellularLocation>
        <location evidence="1">Cell membrane</location>
        <topology evidence="1">Multi-pass membrane protein</topology>
    </subcellularLocation>
</comment>
<feature type="transmembrane region" description="Helical" evidence="7">
    <location>
        <begin position="333"/>
        <end position="350"/>
    </location>
</feature>
<feature type="transmembrane region" description="Helical" evidence="7">
    <location>
        <begin position="434"/>
        <end position="455"/>
    </location>
</feature>
<evidence type="ECO:0000256" key="2">
    <source>
        <dbReference type="ARBA" id="ARBA00022448"/>
    </source>
</evidence>
<dbReference type="PROSITE" id="PS50850">
    <property type="entry name" value="MFS"/>
    <property type="match status" value="1"/>
</dbReference>
<feature type="transmembrane region" description="Helical" evidence="7">
    <location>
        <begin position="232"/>
        <end position="251"/>
    </location>
</feature>
<dbReference type="Gene3D" id="1.20.1250.20">
    <property type="entry name" value="MFS general substrate transporter like domains"/>
    <property type="match status" value="1"/>
</dbReference>
<evidence type="ECO:0000256" key="5">
    <source>
        <dbReference type="ARBA" id="ARBA00022989"/>
    </source>
</evidence>
<feature type="transmembrane region" description="Helical" evidence="7">
    <location>
        <begin position="80"/>
        <end position="98"/>
    </location>
</feature>
<keyword evidence="4 7" id="KW-0812">Transmembrane</keyword>
<gene>
    <name evidence="9" type="ORF">BSONL12_13551</name>
</gene>
<dbReference type="InterPro" id="IPR004638">
    <property type="entry name" value="EmrB-like"/>
</dbReference>
<comment type="caution">
    <text evidence="9">The sequence shown here is derived from an EMBL/GenBank/DDBJ whole genome shotgun (WGS) entry which is preliminary data.</text>
</comment>
<dbReference type="Proteomes" id="UP000011907">
    <property type="component" value="Unassembled WGS sequence"/>
</dbReference>
<dbReference type="PANTHER" id="PTHR42718">
    <property type="entry name" value="MAJOR FACILITATOR SUPERFAMILY MULTIDRUG TRANSPORTER MFSC"/>
    <property type="match status" value="1"/>
</dbReference>
<dbReference type="PANTHER" id="PTHR42718:SF24">
    <property type="entry name" value="MAJOR FACILITATOR SUPERFAMILY (MFS) PROFILE DOMAIN-CONTAINING PROTEIN"/>
    <property type="match status" value="1"/>
</dbReference>
<keyword evidence="6 7" id="KW-0472">Membrane</keyword>
<sequence>MSIESEQHTYNRKIIVGLLMAGAFIAILNQTLLVTALPHIMSDLNIDATKGQWLTTAFMLTNGILIPITAFLIEKFSSRALVITAMGIFTAGTIVGAFAPNFPVLLAARIIQAAGAGIMMPLMQTIFLTIFPVERRGAAMGMVGLVIAFAPAIGPTLSGWIVDSFTWRYLFYIILPISLIDLVLVIMLMKNVTTLRETSLDILSIILSSLGFGGLLYGFSSAGSDGWGNQTVLISFAVGAVSLLFFIMRQLKIKRPILEFRVFQSWTFSITTLLGMIVFALMIGTETILPLYTQNVRDISAFDSGLMLLPGAIAMGIMSPIIGRIFDKIGGKGLAIIGFAILLLTSIPFTDLADDTSIPFIVIIYTVRMIGVSMIMMPLTTAGINSLPQHLIAHGTAMNNTMRQIGGSIGTAVLISVMSSSAKNASTTNPLNAVIHGMNTAFIVAALMALAGFILSFTLKRKVQKAGQPAR</sequence>
<dbReference type="EMBL" id="AOFM01000008">
    <property type="protein sequence ID" value="EME73993.1"/>
    <property type="molecule type" value="Genomic_DNA"/>
</dbReference>
<proteinExistence type="predicted"/>
<dbReference type="InterPro" id="IPR036259">
    <property type="entry name" value="MFS_trans_sf"/>
</dbReference>
<dbReference type="GO" id="GO:0005886">
    <property type="term" value="C:plasma membrane"/>
    <property type="evidence" value="ECO:0007669"/>
    <property type="project" value="UniProtKB-SubCell"/>
</dbReference>
<dbReference type="eggNOG" id="COG2814">
    <property type="taxonomic scope" value="Bacteria"/>
</dbReference>
<keyword evidence="3" id="KW-1003">Cell membrane</keyword>
<name>M5P3H9_9BACI</name>
<dbReference type="CDD" id="cd17503">
    <property type="entry name" value="MFS_LmrB_MDR_like"/>
    <property type="match status" value="1"/>
</dbReference>
<dbReference type="RefSeq" id="WP_006638688.1">
    <property type="nucleotide sequence ID" value="NZ_AOFM01000008.1"/>
</dbReference>
<dbReference type="PRINTS" id="PR01036">
    <property type="entry name" value="TCRTETB"/>
</dbReference>
<dbReference type="OrthoDB" id="9816041at2"/>
<feature type="domain" description="Major facilitator superfamily (MFS) profile" evidence="8">
    <location>
        <begin position="15"/>
        <end position="464"/>
    </location>
</feature>
<evidence type="ECO:0000256" key="1">
    <source>
        <dbReference type="ARBA" id="ARBA00004651"/>
    </source>
</evidence>
<dbReference type="PATRIC" id="fig|1274524.3.peg.2923"/>
<dbReference type="AlphaFoldDB" id="M5P3H9"/>
<feature type="transmembrane region" description="Helical" evidence="7">
    <location>
        <begin position="263"/>
        <end position="285"/>
    </location>
</feature>
<dbReference type="GeneID" id="92851510"/>
<dbReference type="SUPFAM" id="SSF103473">
    <property type="entry name" value="MFS general substrate transporter"/>
    <property type="match status" value="1"/>
</dbReference>
<keyword evidence="2" id="KW-0813">Transport</keyword>
<feature type="transmembrane region" description="Helical" evidence="7">
    <location>
        <begin position="362"/>
        <end position="384"/>
    </location>
</feature>
<evidence type="ECO:0000259" key="8">
    <source>
        <dbReference type="PROSITE" id="PS50850"/>
    </source>
</evidence>
<dbReference type="Gene3D" id="1.20.1720.10">
    <property type="entry name" value="Multidrug resistance protein D"/>
    <property type="match status" value="1"/>
</dbReference>
<dbReference type="Pfam" id="PF07690">
    <property type="entry name" value="MFS_1"/>
    <property type="match status" value="1"/>
</dbReference>
<dbReference type="GO" id="GO:0022857">
    <property type="term" value="F:transmembrane transporter activity"/>
    <property type="evidence" value="ECO:0007669"/>
    <property type="project" value="InterPro"/>
</dbReference>
<dbReference type="InterPro" id="IPR020846">
    <property type="entry name" value="MFS_dom"/>
</dbReference>
<dbReference type="STRING" id="1274524.BSONL12_13551"/>
<organism evidence="9 10">
    <name type="scientific">Bacillus sonorensis L12</name>
    <dbReference type="NCBI Taxonomy" id="1274524"/>
    <lineage>
        <taxon>Bacteria</taxon>
        <taxon>Bacillati</taxon>
        <taxon>Bacillota</taxon>
        <taxon>Bacilli</taxon>
        <taxon>Bacillales</taxon>
        <taxon>Bacillaceae</taxon>
        <taxon>Bacillus</taxon>
    </lineage>
</organism>
<feature type="transmembrane region" description="Helical" evidence="7">
    <location>
        <begin position="110"/>
        <end position="131"/>
    </location>
</feature>
<dbReference type="InterPro" id="IPR011701">
    <property type="entry name" value="MFS"/>
</dbReference>
<feature type="transmembrane region" description="Helical" evidence="7">
    <location>
        <begin position="14"/>
        <end position="41"/>
    </location>
</feature>
<evidence type="ECO:0000256" key="7">
    <source>
        <dbReference type="SAM" id="Phobius"/>
    </source>
</evidence>
<keyword evidence="5 7" id="KW-1133">Transmembrane helix</keyword>
<feature type="transmembrane region" description="Helical" evidence="7">
    <location>
        <begin position="138"/>
        <end position="157"/>
    </location>
</feature>
<feature type="transmembrane region" description="Helical" evidence="7">
    <location>
        <begin position="200"/>
        <end position="220"/>
    </location>
</feature>
<feature type="transmembrane region" description="Helical" evidence="7">
    <location>
        <begin position="405"/>
        <end position="422"/>
    </location>
</feature>
<feature type="transmembrane region" description="Helical" evidence="7">
    <location>
        <begin position="169"/>
        <end position="188"/>
    </location>
</feature>
<accession>M5P3H9</accession>
<evidence type="ECO:0000256" key="4">
    <source>
        <dbReference type="ARBA" id="ARBA00022692"/>
    </source>
</evidence>
<protein>
    <submittedName>
        <fullName evidence="9">Major facilitator superfamily protein YcnB</fullName>
    </submittedName>
</protein>
<evidence type="ECO:0000313" key="10">
    <source>
        <dbReference type="Proteomes" id="UP000011907"/>
    </source>
</evidence>
<feature type="transmembrane region" description="Helical" evidence="7">
    <location>
        <begin position="305"/>
        <end position="326"/>
    </location>
</feature>
<feature type="transmembrane region" description="Helical" evidence="7">
    <location>
        <begin position="53"/>
        <end position="73"/>
    </location>
</feature>
<reference evidence="9 10" key="1">
    <citation type="journal article" date="2013" name="Genome Announc.">
        <title>Draft Whole-Genome Sequence of Bacillus sonorensis Strain L12, a Source of Nonribosomal Lipopeptides.</title>
        <authorList>
            <person name="Adimpong D.B."/>
            <person name="Sorensen K.I."/>
            <person name="Nielsen D.S."/>
            <person name="Thorsen L."/>
            <person name="Rasmussen T.B."/>
            <person name="Derkx P.M."/>
            <person name="Jespersen L."/>
        </authorList>
    </citation>
    <scope>NUCLEOTIDE SEQUENCE [LARGE SCALE GENOMIC DNA]</scope>
    <source>
        <strain evidence="9 10">L12</strain>
    </source>
</reference>
<evidence type="ECO:0000313" key="9">
    <source>
        <dbReference type="EMBL" id="EME73993.1"/>
    </source>
</evidence>